<evidence type="ECO:0000259" key="3">
    <source>
        <dbReference type="PROSITE" id="PS50011"/>
    </source>
</evidence>
<dbReference type="InterPro" id="IPR011009">
    <property type="entry name" value="Kinase-like_dom_sf"/>
</dbReference>
<dbReference type="Pfam" id="PF03109">
    <property type="entry name" value="ABC1"/>
    <property type="match status" value="1"/>
</dbReference>
<feature type="domain" description="Protein kinase" evidence="3">
    <location>
        <begin position="122"/>
        <end position="550"/>
    </location>
</feature>
<gene>
    <name evidence="4" type="ORF">EI427_22660</name>
</gene>
<keyword evidence="2" id="KW-1133">Transmembrane helix</keyword>
<dbReference type="OrthoDB" id="9795390at2"/>
<keyword evidence="2" id="KW-0472">Membrane</keyword>
<keyword evidence="5" id="KW-1185">Reference proteome</keyword>
<dbReference type="Gene3D" id="1.10.510.10">
    <property type="entry name" value="Transferase(Phosphotransferase) domain 1"/>
    <property type="match status" value="1"/>
</dbReference>
<dbReference type="EMBL" id="CP034563">
    <property type="protein sequence ID" value="AZQ65025.1"/>
    <property type="molecule type" value="Genomic_DNA"/>
</dbReference>
<dbReference type="RefSeq" id="WP_126619330.1">
    <property type="nucleotide sequence ID" value="NZ_CP034563.1"/>
</dbReference>
<accession>A0A3Q9FUR6</accession>
<proteinExistence type="inferred from homology"/>
<organism evidence="4 5">
    <name type="scientific">Flammeovirga pectinis</name>
    <dbReference type="NCBI Taxonomy" id="2494373"/>
    <lineage>
        <taxon>Bacteria</taxon>
        <taxon>Pseudomonadati</taxon>
        <taxon>Bacteroidota</taxon>
        <taxon>Cytophagia</taxon>
        <taxon>Cytophagales</taxon>
        <taxon>Flammeovirgaceae</taxon>
        <taxon>Flammeovirga</taxon>
    </lineage>
</organism>
<dbReference type="GO" id="GO:0005524">
    <property type="term" value="F:ATP binding"/>
    <property type="evidence" value="ECO:0007669"/>
    <property type="project" value="InterPro"/>
</dbReference>
<dbReference type="PANTHER" id="PTHR10566:SF113">
    <property type="entry name" value="PROTEIN ACTIVITY OF BC1 COMPLEX KINASE 7, CHLOROPLASTIC"/>
    <property type="match status" value="1"/>
</dbReference>
<protein>
    <submittedName>
        <fullName evidence="4">AarF/ABC1/UbiB kinase family protein</fullName>
    </submittedName>
</protein>
<keyword evidence="2" id="KW-0812">Transmembrane</keyword>
<sequence>MESKVNYSGRYIEIVHVMVKYGFQAWIMNSTLSHLIPNKVLEKHSDINKLPIEVRLRLAIEELGPTFIKLGQLLSNRADLIPIEYVHELQKLQDNVSEDNTLNINEYIEKELGQPANEVFEYIDPTPIGIASIGQTYAVKRKGKDLVLKVRKVNADVIMNEDLRIMRSILRVIVKSSKSLARMDTMRLFDEFEISIKNELNYAIERRNQAQFVKYFKDSKITCAPNVVNDLSTQSLFCMDFAEGVKLNDFLESATDKQKETVSKRLVKSFVQQIIEFGFYHADPHPGNIFITEDLRICFIDFGAIGHLLPEDTTLITEFLEAFLSKDTDRVIRAIKRIAISHEITVENQKNLQYQLHDIFQELDQGVDEVPWVEFSEKIMAIMFHYNIVLPNYFVNLAKALSLILGTALDMSPKMNILEEIKPFMIKYQFDLFSLKNQRKMLLDLFNTLKDVKTIPTDIKDIIQLIKRGKIEVQIGLDDTKTILDTFKNGINKLTTGIIIGCLLIASSSMSVSENASFINNFALGGYFIAGILGLVLTIDMFKDLFKKNK</sequence>
<keyword evidence="4" id="KW-0808">Transferase</keyword>
<dbReference type="InterPro" id="IPR000719">
    <property type="entry name" value="Prot_kinase_dom"/>
</dbReference>
<dbReference type="GO" id="GO:0004672">
    <property type="term" value="F:protein kinase activity"/>
    <property type="evidence" value="ECO:0007669"/>
    <property type="project" value="InterPro"/>
</dbReference>
<reference evidence="4 5" key="1">
    <citation type="submission" date="2018-12" db="EMBL/GenBank/DDBJ databases">
        <title>Flammeovirga pectinis sp. nov., isolated from the gut of the Korean scallop, Patinopecten yessoensis.</title>
        <authorList>
            <person name="Bae J.-W."/>
            <person name="Jeong Y.-S."/>
            <person name="Kang W."/>
        </authorList>
    </citation>
    <scope>NUCLEOTIDE SEQUENCE [LARGE SCALE GENOMIC DNA]</scope>
    <source>
        <strain evidence="4 5">L12M1</strain>
    </source>
</reference>
<evidence type="ECO:0000256" key="2">
    <source>
        <dbReference type="SAM" id="Phobius"/>
    </source>
</evidence>
<dbReference type="PANTHER" id="PTHR10566">
    <property type="entry name" value="CHAPERONE-ACTIVITY OF BC1 COMPLEX CABC1 -RELATED"/>
    <property type="match status" value="1"/>
</dbReference>
<name>A0A3Q9FUR6_9BACT</name>
<feature type="transmembrane region" description="Helical" evidence="2">
    <location>
        <begin position="494"/>
        <end position="512"/>
    </location>
</feature>
<dbReference type="CDD" id="cd05121">
    <property type="entry name" value="ABC1_ADCK3-like"/>
    <property type="match status" value="1"/>
</dbReference>
<dbReference type="KEGG" id="fll:EI427_22660"/>
<dbReference type="SUPFAM" id="SSF56112">
    <property type="entry name" value="Protein kinase-like (PK-like)"/>
    <property type="match status" value="1"/>
</dbReference>
<keyword evidence="4" id="KW-0418">Kinase</keyword>
<dbReference type="InterPro" id="IPR004147">
    <property type="entry name" value="ABC1_dom"/>
</dbReference>
<dbReference type="AlphaFoldDB" id="A0A3Q9FUR6"/>
<evidence type="ECO:0000313" key="4">
    <source>
        <dbReference type="EMBL" id="AZQ65025.1"/>
    </source>
</evidence>
<comment type="similarity">
    <text evidence="1">Belongs to the protein kinase superfamily. ADCK protein kinase family.</text>
</comment>
<feature type="transmembrane region" description="Helical" evidence="2">
    <location>
        <begin position="518"/>
        <end position="542"/>
    </location>
</feature>
<evidence type="ECO:0000313" key="5">
    <source>
        <dbReference type="Proteomes" id="UP000267268"/>
    </source>
</evidence>
<dbReference type="Proteomes" id="UP000267268">
    <property type="component" value="Chromosome 2"/>
</dbReference>
<dbReference type="PROSITE" id="PS50011">
    <property type="entry name" value="PROTEIN_KINASE_DOM"/>
    <property type="match status" value="1"/>
</dbReference>
<evidence type="ECO:0000256" key="1">
    <source>
        <dbReference type="ARBA" id="ARBA00009670"/>
    </source>
</evidence>
<dbReference type="InterPro" id="IPR050154">
    <property type="entry name" value="UbiB_kinase"/>
</dbReference>